<dbReference type="InterPro" id="IPR008969">
    <property type="entry name" value="CarboxyPept-like_regulatory"/>
</dbReference>
<dbReference type="InterPro" id="IPR012910">
    <property type="entry name" value="Plug_dom"/>
</dbReference>
<dbReference type="InterPro" id="IPR039426">
    <property type="entry name" value="TonB-dep_rcpt-like"/>
</dbReference>
<dbReference type="InterPro" id="IPR037066">
    <property type="entry name" value="Plug_dom_sf"/>
</dbReference>
<dbReference type="SUPFAM" id="SSF56935">
    <property type="entry name" value="Porins"/>
    <property type="match status" value="1"/>
</dbReference>
<dbReference type="Gene3D" id="2.60.40.1120">
    <property type="entry name" value="Carboxypeptidase-like, regulatory domain"/>
    <property type="match status" value="1"/>
</dbReference>
<dbReference type="PROSITE" id="PS52016">
    <property type="entry name" value="TONB_DEPENDENT_REC_3"/>
    <property type="match status" value="1"/>
</dbReference>
<dbReference type="InterPro" id="IPR023997">
    <property type="entry name" value="TonB-dep_OMP_SusC/RagA_CS"/>
</dbReference>
<dbReference type="Pfam" id="PF13715">
    <property type="entry name" value="CarbopepD_reg_2"/>
    <property type="match status" value="1"/>
</dbReference>
<proteinExistence type="inferred from homology"/>
<keyword evidence="5 7" id="KW-0472">Membrane</keyword>
<dbReference type="RefSeq" id="WP_346750111.1">
    <property type="nucleotide sequence ID" value="NZ_JAUJEA010000001.1"/>
</dbReference>
<evidence type="ECO:0000256" key="1">
    <source>
        <dbReference type="ARBA" id="ARBA00004571"/>
    </source>
</evidence>
<dbReference type="InterPro" id="IPR023996">
    <property type="entry name" value="TonB-dep_OMP_SusC/RagA"/>
</dbReference>
<dbReference type="NCBIfam" id="TIGR04057">
    <property type="entry name" value="SusC_RagA_signa"/>
    <property type="match status" value="1"/>
</dbReference>
<dbReference type="NCBIfam" id="TIGR04056">
    <property type="entry name" value="OMP_RagA_SusC"/>
    <property type="match status" value="1"/>
</dbReference>
<gene>
    <name evidence="10" type="ORF">QQ008_01895</name>
</gene>
<keyword evidence="6 7" id="KW-0998">Cell outer membrane</keyword>
<keyword evidence="11" id="KW-1185">Reference proteome</keyword>
<keyword evidence="8" id="KW-0732">Signal</keyword>
<dbReference type="Gene3D" id="2.170.130.10">
    <property type="entry name" value="TonB-dependent receptor, plug domain"/>
    <property type="match status" value="1"/>
</dbReference>
<accession>A0ABT8KIK0</accession>
<keyword evidence="3 7" id="KW-1134">Transmembrane beta strand</keyword>
<evidence type="ECO:0000256" key="2">
    <source>
        <dbReference type="ARBA" id="ARBA00022448"/>
    </source>
</evidence>
<comment type="subcellular location">
    <subcellularLocation>
        <location evidence="1 7">Cell outer membrane</location>
        <topology evidence="1 7">Multi-pass membrane protein</topology>
    </subcellularLocation>
</comment>
<comment type="similarity">
    <text evidence="7">Belongs to the TonB-dependent receptor family.</text>
</comment>
<evidence type="ECO:0000256" key="6">
    <source>
        <dbReference type="ARBA" id="ARBA00023237"/>
    </source>
</evidence>
<evidence type="ECO:0000256" key="3">
    <source>
        <dbReference type="ARBA" id="ARBA00022452"/>
    </source>
</evidence>
<evidence type="ECO:0000313" key="11">
    <source>
        <dbReference type="Proteomes" id="UP001172082"/>
    </source>
</evidence>
<evidence type="ECO:0000256" key="8">
    <source>
        <dbReference type="SAM" id="SignalP"/>
    </source>
</evidence>
<evidence type="ECO:0000313" key="10">
    <source>
        <dbReference type="EMBL" id="MDN5200084.1"/>
    </source>
</evidence>
<dbReference type="InterPro" id="IPR036942">
    <property type="entry name" value="Beta-barrel_TonB_sf"/>
</dbReference>
<evidence type="ECO:0000256" key="4">
    <source>
        <dbReference type="ARBA" id="ARBA00022692"/>
    </source>
</evidence>
<dbReference type="Pfam" id="PF07715">
    <property type="entry name" value="Plug"/>
    <property type="match status" value="1"/>
</dbReference>
<dbReference type="SUPFAM" id="SSF49464">
    <property type="entry name" value="Carboxypeptidase regulatory domain-like"/>
    <property type="match status" value="1"/>
</dbReference>
<reference evidence="10" key="1">
    <citation type="submission" date="2023-06" db="EMBL/GenBank/DDBJ databases">
        <title>Genomic of Parafulvivirga corallium.</title>
        <authorList>
            <person name="Wang G."/>
        </authorList>
    </citation>
    <scope>NUCLEOTIDE SEQUENCE</scope>
    <source>
        <strain evidence="10">BMA10</strain>
    </source>
</reference>
<evidence type="ECO:0000256" key="7">
    <source>
        <dbReference type="PROSITE-ProRule" id="PRU01360"/>
    </source>
</evidence>
<dbReference type="Proteomes" id="UP001172082">
    <property type="component" value="Unassembled WGS sequence"/>
</dbReference>
<comment type="caution">
    <text evidence="10">The sequence shown here is derived from an EMBL/GenBank/DDBJ whole genome shotgun (WGS) entry which is preliminary data.</text>
</comment>
<dbReference type="EMBL" id="JAUJEA010000001">
    <property type="protein sequence ID" value="MDN5200084.1"/>
    <property type="molecule type" value="Genomic_DNA"/>
</dbReference>
<keyword evidence="4 7" id="KW-0812">Transmembrane</keyword>
<dbReference type="Gene3D" id="2.40.170.20">
    <property type="entry name" value="TonB-dependent receptor, beta-barrel domain"/>
    <property type="match status" value="1"/>
</dbReference>
<sequence>MRKKVRLFIVFLLAFGMQNLQAQDITVSGTVTSSEDQGGLPGVNVFIEGSSQGTVTDIDGKYSLQLPDGSKALLFSSIGYISQRIEIGNQRTINVALVPDLQQLSEVVVTALGIEREKASLGYAIQDVKGDDLTKVKESNFIGALTGKIAGVRVVSASGASIGGTNNIRIRGATDLNSGGSPLFVVDGTPISNDNFSDGYNGRDYGNLAQDINPDDIESVSVLKGPSAAALYGNRASAGVIVITTKSGSKRQKLGVDVSTSIGIDRVYLLPEYQNKYAGGYSGDFATFEYNPSIHPASWASFDGQKMLEYYADESWGPEMDGTLIRHWDSWYPGETFGELRPLSPQPDNVKNFYETGVTTNNHIAFSGGTEKTAFRLSFTNVNTKGVVPFSEGNRNNVGLNVNSDISDRFNVSTSINYANNSFLGKPAFGYTGSYSGWTLLGITPNLNMWTQRNLDYDRVRNYRGTDGSIRTWNINGPTDPTPNFWDNLYYMLENAFPEDSRDRIYGNINLTYEIIDGLKVSGIARRDVYNQSIERRIPSEAQTQDLYAIRTIKGQEENYEMLAKYDKRFNENFSLSASLGGNIRKNTFAETSMSTAGGLSTPNLFNIGASVDRPNVSSFKSEKIVRSIYGFANLGYKDMLYLDLTGRNDWSSSLPEDNNSYFYPSASLSFVFSEILESKILSFGKIRASVAQVGSDIDAFDINRTYSLGTAYGSNASFFVPNTLANQNLRPALATSYEFGLDVRFLDDRLGIDATYYKRDSKDQIINIDVPGSTGFNSTFVNAGLIRGEGIEIAAYGTPVKTSDFSWDVSFNVARNTSKVIELTDDIDNIQLFNRRGITANAKVGKEWGNLTGRYFQLFQATDGNGNPVDHPSNGKRVVRYASDGQTLLYNRAEDQDLGNVLPDYTGGITNTLRYKNFELSAFIDFQVGGRFHSVTNMYGFGAGQLATTVGLNDQGNSVRAPVSEGGGFKVEGVLADGTPVSGYASGSDHTWNLVGIRGAWVYDADYVKLREVRLGYNLPNTLLQKLPFSKVNVSLSAKNLWLISAAVPGVDPSEITPDRFGVSFHEGGGLPGVRTFLFTLNFGF</sequence>
<evidence type="ECO:0000259" key="9">
    <source>
        <dbReference type="Pfam" id="PF07715"/>
    </source>
</evidence>
<evidence type="ECO:0000256" key="5">
    <source>
        <dbReference type="ARBA" id="ARBA00023136"/>
    </source>
</evidence>
<feature type="chain" id="PRO_5045962285" evidence="8">
    <location>
        <begin position="23"/>
        <end position="1086"/>
    </location>
</feature>
<keyword evidence="2 7" id="KW-0813">Transport</keyword>
<feature type="domain" description="TonB-dependent receptor plug" evidence="9">
    <location>
        <begin position="120"/>
        <end position="240"/>
    </location>
</feature>
<feature type="signal peptide" evidence="8">
    <location>
        <begin position="1"/>
        <end position="22"/>
    </location>
</feature>
<protein>
    <submittedName>
        <fullName evidence="10">SusC/RagA family TonB-linked outer membrane protein</fullName>
    </submittedName>
</protein>
<name>A0ABT8KIK0_9BACT</name>
<organism evidence="10 11">
    <name type="scientific">Splendidivirga corallicola</name>
    <dbReference type="NCBI Taxonomy" id="3051826"/>
    <lineage>
        <taxon>Bacteria</taxon>
        <taxon>Pseudomonadati</taxon>
        <taxon>Bacteroidota</taxon>
        <taxon>Cytophagia</taxon>
        <taxon>Cytophagales</taxon>
        <taxon>Splendidivirgaceae</taxon>
        <taxon>Splendidivirga</taxon>
    </lineage>
</organism>